<dbReference type="PATRIC" id="fig|1434120.4.peg.1708"/>
<reference evidence="1 2" key="1">
    <citation type="submission" date="2014-07" db="EMBL/GenBank/DDBJ databases">
        <title>Methanogenic archaea and the global carbon cycle.</title>
        <authorList>
            <person name="Henriksen J.R."/>
            <person name="Luke J."/>
            <person name="Reinhart S."/>
            <person name="Benedict M.N."/>
            <person name="Youngblut N.D."/>
            <person name="Metcalf M.E."/>
            <person name="Whitaker R.J."/>
            <person name="Metcalf W.W."/>
        </authorList>
    </citation>
    <scope>NUCLEOTIDE SEQUENCE [LARGE SCALE GENOMIC DNA]</scope>
    <source>
        <strain evidence="1 2">T4/M</strain>
    </source>
</reference>
<keyword evidence="2" id="KW-1185">Reference proteome</keyword>
<organism evidence="1 2">
    <name type="scientific">Methanosarcina siciliae T4/M</name>
    <dbReference type="NCBI Taxonomy" id="1434120"/>
    <lineage>
        <taxon>Archaea</taxon>
        <taxon>Methanobacteriati</taxon>
        <taxon>Methanobacteriota</taxon>
        <taxon>Stenosarchaea group</taxon>
        <taxon>Methanomicrobia</taxon>
        <taxon>Methanosarcinales</taxon>
        <taxon>Methanosarcinaceae</taxon>
        <taxon>Methanosarcina</taxon>
    </lineage>
</organism>
<name>A0A0E3L879_9EURY</name>
<dbReference type="EMBL" id="CP009506">
    <property type="protein sequence ID" value="AKB28051.1"/>
    <property type="molecule type" value="Genomic_DNA"/>
</dbReference>
<dbReference type="Proteomes" id="UP000033111">
    <property type="component" value="Chromosome"/>
</dbReference>
<evidence type="ECO:0000313" key="2">
    <source>
        <dbReference type="Proteomes" id="UP000033111"/>
    </source>
</evidence>
<dbReference type="AlphaFoldDB" id="A0A0E3L879"/>
<protein>
    <submittedName>
        <fullName evidence="1">Uncharacterized protein</fullName>
    </submittedName>
</protein>
<accession>A0A0E3L879</accession>
<evidence type="ECO:0000313" key="1">
    <source>
        <dbReference type="EMBL" id="AKB28051.1"/>
    </source>
</evidence>
<proteinExistence type="predicted"/>
<dbReference type="KEGG" id="msw:MSSIT_1332"/>
<sequence>MKTRIRRLGKEDWESFLALNETLNNPSAKNRDEVFCSFGKLMSGVDAVDSHPHENELLECSYDAFKEIFPHIDFDFSADLRITLGYLKISGMLFFENELTAALFYFYDLLV</sequence>
<dbReference type="HOGENOM" id="CLU_2152649_0_0_2"/>
<gene>
    <name evidence="1" type="ORF">MSSIT_1332</name>
</gene>